<protein>
    <submittedName>
        <fullName evidence="2">Type 2 lanthipeptide synthetase LanM family protein</fullName>
    </submittedName>
</protein>
<dbReference type="PIRSF" id="PIRSF037228">
    <property type="entry name" value="Lant_mod_RumM"/>
    <property type="match status" value="1"/>
</dbReference>
<dbReference type="InterPro" id="IPR012341">
    <property type="entry name" value="6hp_glycosidase-like_sf"/>
</dbReference>
<dbReference type="Gene3D" id="1.50.10.10">
    <property type="match status" value="1"/>
</dbReference>
<dbReference type="Pfam" id="PF13575">
    <property type="entry name" value="DUF4135"/>
    <property type="match status" value="1"/>
</dbReference>
<dbReference type="RefSeq" id="WP_344682467.1">
    <property type="nucleotide sequence ID" value="NZ_BAAAUX010000018.1"/>
</dbReference>
<reference evidence="2 3" key="1">
    <citation type="journal article" date="2019" name="Int. J. Syst. Evol. Microbiol.">
        <title>The Global Catalogue of Microorganisms (GCM) 10K type strain sequencing project: providing services to taxonomists for standard genome sequencing and annotation.</title>
        <authorList>
            <consortium name="The Broad Institute Genomics Platform"/>
            <consortium name="The Broad Institute Genome Sequencing Center for Infectious Disease"/>
            <person name="Wu L."/>
            <person name="Ma J."/>
        </authorList>
    </citation>
    <scope>NUCLEOTIDE SEQUENCE [LARGE SCALE GENOMIC DNA]</scope>
    <source>
        <strain evidence="2 3">JCM 9383</strain>
    </source>
</reference>
<sequence length="1058" mass="117091">MTHLYPLDIAVHASNLAERLRTMPVLQGAAPPDGSLDPVDTWRIGRLADRLADKFLQEAAHRSAPARYTRQELVDVLSLARHHELGHVGGDEETAAFVADMHSAWLPTYRAALDRFEPASADGASWREFDVYCGRLAKVCEPFLVELGRRLEEVREPIVSPRVVDDLQRHLHRRFGLALAWATEADAKVHCAREGIDQATASREEYLEYLDSTFADGMSYHRFYLKFPVLGRWLAHVTALLVDFGQLFLRRLAADAAEVGQRFFGQTIEEFRSVEPGLSDFHAGARSVVRVEAALADGSTGTFYYKPRCIRSADALQHLLGRLAREQVVGFATRSVLPRDGYGYEAAIPSGRNEVGTIEQAEAIYRELGGYLAIFYVLGGGDLHFENILVADGHAFICDLETVLGVAPQGRTRSEGTLIDSVFRTGLLEWPRADGADEQMRISGYSGGEKYEMPVPVPRVRAGASFEASVVHESGIRVEPGGGNRVFHNGRLVQPQEHAEAIMAGFGRVYEWFQRQQDDAVEYLSAIFEGASARFINWGTQIYTQLLASAQHPRCLMDPMEVDLLTNTVRTFPRTWDNEGVLAEQEVEAMWRLDVPIFTADAHGTLLISDHRDQTRAFLASSPIDHAAERIKRLSEQNRAQQSQYVAASLSAGEISSPAFVSTSVSYADKIGSRLCELLREPTAASPWTSFQLGANGLEEADVETDLFLGSAGIGLFLAYLDHIEPRREFRRAAQRALDHALTGRGADRIGAYAGRGGLIYLLTHLHHLWREHDLLAEAVRLTDALAPEIERDRHFDVFHGVAGIIPVMLGLPGDRGLDLAHRCAEHLLRHGEERDGTLSWPSSTPEEVDSNLTGFSHGAAGIGWALISLGARTGRPDYVEAGRKAFAYEALHFDTDEQDWYDLRRSPGGFVRRQRHFANAWCNGAAGIGLSRIASWAALGRTDELLMREARQALSATVRNFPQLRNHTLCHGMSGNAELLLRFALLNSEPAFQLEANVQVQDLWRSLDDAELGNGEASASFFPGLMLGISGFGMHLLRLAHPDRVPSVLLLDSPPSR</sequence>
<dbReference type="SUPFAM" id="SSF158745">
    <property type="entry name" value="LanC-like"/>
    <property type="match status" value="1"/>
</dbReference>
<evidence type="ECO:0000259" key="1">
    <source>
        <dbReference type="Pfam" id="PF13575"/>
    </source>
</evidence>
<dbReference type="CDD" id="cd04792">
    <property type="entry name" value="LanM-like"/>
    <property type="match status" value="1"/>
</dbReference>
<comment type="caution">
    <text evidence="2">The sequence shown here is derived from an EMBL/GenBank/DDBJ whole genome shotgun (WGS) entry which is preliminary data.</text>
</comment>
<accession>A0ABN3VI53</accession>
<dbReference type="PRINTS" id="PR01955">
    <property type="entry name" value="LANCFRANKIA"/>
</dbReference>
<dbReference type="InterPro" id="IPR025410">
    <property type="entry name" value="Lant_dehyd"/>
</dbReference>
<evidence type="ECO:0000313" key="3">
    <source>
        <dbReference type="Proteomes" id="UP001500979"/>
    </source>
</evidence>
<feature type="domain" description="Lantibiotic biosynthesis protein dehydration" evidence="1">
    <location>
        <begin position="227"/>
        <end position="600"/>
    </location>
</feature>
<dbReference type="NCBIfam" id="TIGR03897">
    <property type="entry name" value="lanti_2_LanM"/>
    <property type="match status" value="1"/>
</dbReference>
<organism evidence="2 3">
    <name type="scientific">Saccharopolyspora taberi</name>
    <dbReference type="NCBI Taxonomy" id="60895"/>
    <lineage>
        <taxon>Bacteria</taxon>
        <taxon>Bacillati</taxon>
        <taxon>Actinomycetota</taxon>
        <taxon>Actinomycetes</taxon>
        <taxon>Pseudonocardiales</taxon>
        <taxon>Pseudonocardiaceae</taxon>
        <taxon>Saccharopolyspora</taxon>
    </lineage>
</organism>
<gene>
    <name evidence="2" type="ORF">GCM10010470_43170</name>
</gene>
<dbReference type="InterPro" id="IPR017146">
    <property type="entry name" value="Lanti_2_LanM"/>
</dbReference>
<dbReference type="PRINTS" id="PR01950">
    <property type="entry name" value="LANCSUPER"/>
</dbReference>
<evidence type="ECO:0000313" key="2">
    <source>
        <dbReference type="EMBL" id="GAA2803402.1"/>
    </source>
</evidence>
<dbReference type="Proteomes" id="UP001500979">
    <property type="component" value="Unassembled WGS sequence"/>
</dbReference>
<name>A0ABN3VI53_9PSEU</name>
<dbReference type="InterPro" id="IPR007822">
    <property type="entry name" value="LANC-like"/>
</dbReference>
<dbReference type="Pfam" id="PF05147">
    <property type="entry name" value="LANC_like"/>
    <property type="match status" value="1"/>
</dbReference>
<proteinExistence type="predicted"/>
<dbReference type="SMART" id="SM01260">
    <property type="entry name" value="LANC_like"/>
    <property type="match status" value="1"/>
</dbReference>
<keyword evidence="3" id="KW-1185">Reference proteome</keyword>
<dbReference type="EMBL" id="BAAAUX010000018">
    <property type="protein sequence ID" value="GAA2803402.1"/>
    <property type="molecule type" value="Genomic_DNA"/>
</dbReference>